<dbReference type="InterPro" id="IPR001706">
    <property type="entry name" value="Ribosomal_bL35"/>
</dbReference>
<dbReference type="AlphaFoldDB" id="A0AB34J5F9"/>
<dbReference type="InterPro" id="IPR018265">
    <property type="entry name" value="Ribosomal_bL35_CS"/>
</dbReference>
<dbReference type="PANTHER" id="PTHR33343">
    <property type="entry name" value="54S RIBOSOMAL PROTEIN BL35M"/>
    <property type="match status" value="1"/>
</dbReference>
<evidence type="ECO:0000313" key="6">
    <source>
        <dbReference type="EMBL" id="KAL1512021.1"/>
    </source>
</evidence>
<name>A0AB34J5F9_PRYPA</name>
<protein>
    <recommendedName>
        <fullName evidence="4">50S ribosomal protein L35</fullName>
    </recommendedName>
</protein>
<dbReference type="PROSITE" id="PS00936">
    <property type="entry name" value="RIBOSOMAL_L35"/>
    <property type="match status" value="1"/>
</dbReference>
<dbReference type="GO" id="GO:0006412">
    <property type="term" value="P:translation"/>
    <property type="evidence" value="ECO:0007669"/>
    <property type="project" value="InterPro"/>
</dbReference>
<proteinExistence type="inferred from homology"/>
<evidence type="ECO:0000256" key="5">
    <source>
        <dbReference type="SAM" id="SignalP"/>
    </source>
</evidence>
<gene>
    <name evidence="6" type="ORF">AB1Y20_005296</name>
</gene>
<dbReference type="InterPro" id="IPR021137">
    <property type="entry name" value="Ribosomal_bL35-like"/>
</dbReference>
<evidence type="ECO:0000313" key="7">
    <source>
        <dbReference type="Proteomes" id="UP001515480"/>
    </source>
</evidence>
<dbReference type="NCBIfam" id="TIGR00001">
    <property type="entry name" value="rpmI_bact"/>
    <property type="match status" value="1"/>
</dbReference>
<comment type="caution">
    <text evidence="6">The sequence shown here is derived from an EMBL/GenBank/DDBJ whole genome shotgun (WGS) entry which is preliminary data.</text>
</comment>
<evidence type="ECO:0000256" key="4">
    <source>
        <dbReference type="RuleBase" id="RU000568"/>
    </source>
</evidence>
<feature type="chain" id="PRO_5044225270" description="50S ribosomal protein L35" evidence="5">
    <location>
        <begin position="28"/>
        <end position="129"/>
    </location>
</feature>
<comment type="similarity">
    <text evidence="1 4">Belongs to the bacterial ribosomal protein bL35 family.</text>
</comment>
<dbReference type="Proteomes" id="UP001515480">
    <property type="component" value="Unassembled WGS sequence"/>
</dbReference>
<keyword evidence="5" id="KW-0732">Signal</keyword>
<dbReference type="Pfam" id="PF01632">
    <property type="entry name" value="Ribosomal_L35p"/>
    <property type="match status" value="1"/>
</dbReference>
<keyword evidence="3 4" id="KW-0687">Ribonucleoprotein</keyword>
<dbReference type="GO" id="GO:0022625">
    <property type="term" value="C:cytosolic large ribosomal subunit"/>
    <property type="evidence" value="ECO:0007669"/>
    <property type="project" value="TreeGrafter"/>
</dbReference>
<dbReference type="Gene3D" id="4.10.410.60">
    <property type="match status" value="1"/>
</dbReference>
<keyword evidence="2 4" id="KW-0689">Ribosomal protein</keyword>
<sequence>MRDLFSYLSTLMLAKLLLVLGLAACHAFVLPAAPVGHCSVARTSSSVEPIMTSADKKAKAKVRKVKSSRAASKRFKATSTGKLLRHYAGKAHLLRKKRPQKLASLRRTGQVSDAELDTYQALMLVKPKK</sequence>
<dbReference type="GO" id="GO:0003735">
    <property type="term" value="F:structural constituent of ribosome"/>
    <property type="evidence" value="ECO:0007669"/>
    <property type="project" value="InterPro"/>
</dbReference>
<evidence type="ECO:0000256" key="2">
    <source>
        <dbReference type="ARBA" id="ARBA00022980"/>
    </source>
</evidence>
<keyword evidence="7" id="KW-1185">Reference proteome</keyword>
<evidence type="ECO:0000256" key="1">
    <source>
        <dbReference type="ARBA" id="ARBA00006598"/>
    </source>
</evidence>
<dbReference type="PANTHER" id="PTHR33343:SF1">
    <property type="entry name" value="LARGE RIBOSOMAL SUBUNIT PROTEIN BL35M"/>
    <property type="match status" value="1"/>
</dbReference>
<dbReference type="HAMAP" id="MF_00514">
    <property type="entry name" value="Ribosomal_bL35"/>
    <property type="match status" value="1"/>
</dbReference>
<accession>A0AB34J5F9</accession>
<dbReference type="InterPro" id="IPR037229">
    <property type="entry name" value="Ribosomal_bL35_sf"/>
</dbReference>
<organism evidence="6 7">
    <name type="scientific">Prymnesium parvum</name>
    <name type="common">Toxic golden alga</name>
    <dbReference type="NCBI Taxonomy" id="97485"/>
    <lineage>
        <taxon>Eukaryota</taxon>
        <taxon>Haptista</taxon>
        <taxon>Haptophyta</taxon>
        <taxon>Prymnesiophyceae</taxon>
        <taxon>Prymnesiales</taxon>
        <taxon>Prymnesiaceae</taxon>
        <taxon>Prymnesium</taxon>
    </lineage>
</organism>
<evidence type="ECO:0000256" key="3">
    <source>
        <dbReference type="ARBA" id="ARBA00023274"/>
    </source>
</evidence>
<dbReference type="SUPFAM" id="SSF143034">
    <property type="entry name" value="L35p-like"/>
    <property type="match status" value="1"/>
</dbReference>
<dbReference type="PRINTS" id="PR00064">
    <property type="entry name" value="RIBOSOMALL35"/>
</dbReference>
<dbReference type="EMBL" id="JBGBPQ010000013">
    <property type="protein sequence ID" value="KAL1512021.1"/>
    <property type="molecule type" value="Genomic_DNA"/>
</dbReference>
<reference evidence="6 7" key="1">
    <citation type="journal article" date="2024" name="Science">
        <title>Giant polyketide synthase enzymes in the biosynthesis of giant marine polyether toxins.</title>
        <authorList>
            <person name="Fallon T.R."/>
            <person name="Shende V.V."/>
            <person name="Wierzbicki I.H."/>
            <person name="Pendleton A.L."/>
            <person name="Watervoot N.F."/>
            <person name="Auber R.P."/>
            <person name="Gonzalez D.J."/>
            <person name="Wisecaver J.H."/>
            <person name="Moore B.S."/>
        </authorList>
    </citation>
    <scope>NUCLEOTIDE SEQUENCE [LARGE SCALE GENOMIC DNA]</scope>
    <source>
        <strain evidence="6 7">12B1</strain>
    </source>
</reference>
<feature type="signal peptide" evidence="5">
    <location>
        <begin position="1"/>
        <end position="27"/>
    </location>
</feature>